<evidence type="ECO:0008006" key="4">
    <source>
        <dbReference type="Google" id="ProtNLM"/>
    </source>
</evidence>
<sequence length="154" mass="16352">MRTSTTIFAAALCSLASALPTSNNIPRAGGPAITPIPSTCTVSDPMPNGCSTSYLPAPDAHDDILYSSYYPSFSSNKTEMARQCLQQCYGYGYHVECKTAYWAENVVVPKGYYGTEGGQLSTACLMFNRTLTSEDFVPAPEGQATGSFAGNIAC</sequence>
<keyword evidence="3" id="KW-1185">Reference proteome</keyword>
<dbReference type="OrthoDB" id="3938895at2759"/>
<evidence type="ECO:0000313" key="2">
    <source>
        <dbReference type="EMBL" id="RAR09437.1"/>
    </source>
</evidence>
<feature type="signal peptide" evidence="1">
    <location>
        <begin position="1"/>
        <end position="18"/>
    </location>
</feature>
<reference evidence="3" key="1">
    <citation type="submission" date="2018-05" db="EMBL/GenBank/DDBJ databases">
        <title>Draft genome sequence of Stemphylium lycopersici strain CIDEFI 213.</title>
        <authorList>
            <person name="Medina R."/>
            <person name="Franco M.E.E."/>
            <person name="Lucentini C.G."/>
            <person name="Saparrat M.C.N."/>
            <person name="Balatti P.A."/>
        </authorList>
    </citation>
    <scope>NUCLEOTIDE SEQUENCE [LARGE SCALE GENOMIC DNA]</scope>
    <source>
        <strain evidence="3">CIDEFI 213</strain>
    </source>
</reference>
<feature type="chain" id="PRO_5016882711" description="Apple domain-containing protein" evidence="1">
    <location>
        <begin position="19"/>
        <end position="154"/>
    </location>
</feature>
<keyword evidence="1" id="KW-0732">Signal</keyword>
<dbReference type="EMBL" id="QGDH01000075">
    <property type="protein sequence ID" value="RAR09437.1"/>
    <property type="molecule type" value="Genomic_DNA"/>
</dbReference>
<dbReference type="Proteomes" id="UP000249619">
    <property type="component" value="Unassembled WGS sequence"/>
</dbReference>
<accession>A0A364N1F6</accession>
<proteinExistence type="predicted"/>
<comment type="caution">
    <text evidence="2">The sequence shown here is derived from an EMBL/GenBank/DDBJ whole genome shotgun (WGS) entry which is preliminary data.</text>
</comment>
<dbReference type="AlphaFoldDB" id="A0A364N1F6"/>
<evidence type="ECO:0000313" key="3">
    <source>
        <dbReference type="Proteomes" id="UP000249619"/>
    </source>
</evidence>
<dbReference type="STRING" id="183478.A0A364N1F6"/>
<gene>
    <name evidence="2" type="ORF">DDE83_005508</name>
</gene>
<name>A0A364N1F6_STELY</name>
<evidence type="ECO:0000256" key="1">
    <source>
        <dbReference type="SAM" id="SignalP"/>
    </source>
</evidence>
<organism evidence="2 3">
    <name type="scientific">Stemphylium lycopersici</name>
    <name type="common">Tomato gray leaf spot disease fungus</name>
    <name type="synonym">Thyrospora lycopersici</name>
    <dbReference type="NCBI Taxonomy" id="183478"/>
    <lineage>
        <taxon>Eukaryota</taxon>
        <taxon>Fungi</taxon>
        <taxon>Dikarya</taxon>
        <taxon>Ascomycota</taxon>
        <taxon>Pezizomycotina</taxon>
        <taxon>Dothideomycetes</taxon>
        <taxon>Pleosporomycetidae</taxon>
        <taxon>Pleosporales</taxon>
        <taxon>Pleosporineae</taxon>
        <taxon>Pleosporaceae</taxon>
        <taxon>Stemphylium</taxon>
    </lineage>
</organism>
<protein>
    <recommendedName>
        <fullName evidence="4">Apple domain-containing protein</fullName>
    </recommendedName>
</protein>